<feature type="transmembrane region" description="Helical" evidence="1">
    <location>
        <begin position="29"/>
        <end position="49"/>
    </location>
</feature>
<keyword evidence="3" id="KW-1185">Reference proteome</keyword>
<keyword evidence="1" id="KW-1133">Transmembrane helix</keyword>
<name>A0A172TR17_9BACT</name>
<keyword evidence="1" id="KW-0812">Transmembrane</keyword>
<dbReference type="KEGG" id="fla:SY85_01890"/>
<gene>
    <name evidence="2" type="ORF">SY85_01890</name>
</gene>
<dbReference type="EMBL" id="CP011390">
    <property type="protein sequence ID" value="ANE49436.1"/>
    <property type="molecule type" value="Genomic_DNA"/>
</dbReference>
<reference evidence="3" key="1">
    <citation type="submission" date="2015-01" db="EMBL/GenBank/DDBJ databases">
        <title>Flavisolibacter sp./LCS9/ whole genome sequencing.</title>
        <authorList>
            <person name="Kim M.K."/>
            <person name="Srinivasan S."/>
            <person name="Lee J.-J."/>
        </authorList>
    </citation>
    <scope>NUCLEOTIDE SEQUENCE [LARGE SCALE GENOMIC DNA]</scope>
    <source>
        <strain evidence="3">LCS9</strain>
    </source>
</reference>
<dbReference type="STRING" id="1492898.SY85_01890"/>
<evidence type="ECO:0000313" key="3">
    <source>
        <dbReference type="Proteomes" id="UP000077177"/>
    </source>
</evidence>
<protein>
    <submittedName>
        <fullName evidence="2">Uncharacterized protein</fullName>
    </submittedName>
</protein>
<accession>A0A172TR17</accession>
<evidence type="ECO:0000256" key="1">
    <source>
        <dbReference type="SAM" id="Phobius"/>
    </source>
</evidence>
<organism evidence="2 3">
    <name type="scientific">Flavisolibacter tropicus</name>
    <dbReference type="NCBI Taxonomy" id="1492898"/>
    <lineage>
        <taxon>Bacteria</taxon>
        <taxon>Pseudomonadati</taxon>
        <taxon>Bacteroidota</taxon>
        <taxon>Chitinophagia</taxon>
        <taxon>Chitinophagales</taxon>
        <taxon>Chitinophagaceae</taxon>
        <taxon>Flavisolibacter</taxon>
    </lineage>
</organism>
<proteinExistence type="predicted"/>
<dbReference type="Proteomes" id="UP000077177">
    <property type="component" value="Chromosome"/>
</dbReference>
<reference evidence="2 3" key="2">
    <citation type="journal article" date="2016" name="Int. J. Syst. Evol. Microbiol.">
        <title>Flavisolibacter tropicus sp. nov., isolated from tropical soil.</title>
        <authorList>
            <person name="Lee J.J."/>
            <person name="Kang M.S."/>
            <person name="Kim G.S."/>
            <person name="Lee C.S."/>
            <person name="Lim S."/>
            <person name="Lee J."/>
            <person name="Roh S.H."/>
            <person name="Kang H."/>
            <person name="Ha J.M."/>
            <person name="Bae S."/>
            <person name="Jung H.Y."/>
            <person name="Kim M.K."/>
        </authorList>
    </citation>
    <scope>NUCLEOTIDE SEQUENCE [LARGE SCALE GENOMIC DNA]</scope>
    <source>
        <strain evidence="2 3">LCS9</strain>
    </source>
</reference>
<evidence type="ECO:0000313" key="2">
    <source>
        <dbReference type="EMBL" id="ANE49436.1"/>
    </source>
</evidence>
<dbReference type="AlphaFoldDB" id="A0A172TR17"/>
<keyword evidence="1" id="KW-0472">Membrane</keyword>
<sequence>MVTQRSIGIEYWHKGIREPSVFLQWLKQYQIFLSIFIAFKQAIIEWVWYNGFMKLFIHKQMNKP</sequence>